<dbReference type="PROSITE" id="PS00383">
    <property type="entry name" value="TYR_PHOSPHATASE_1"/>
    <property type="match status" value="1"/>
</dbReference>
<evidence type="ECO:0000313" key="4">
    <source>
        <dbReference type="Proteomes" id="UP001056500"/>
    </source>
</evidence>
<name>A0ABY4WD89_9BACL</name>
<dbReference type="PANTHER" id="PTHR31126">
    <property type="entry name" value="TYROSINE-PROTEIN PHOSPHATASE"/>
    <property type="match status" value="1"/>
</dbReference>
<dbReference type="Gene3D" id="3.90.190.10">
    <property type="entry name" value="Protein tyrosine phosphatase superfamily"/>
    <property type="match status" value="1"/>
</dbReference>
<feature type="domain" description="Tyrosine specific protein phosphatases" evidence="2">
    <location>
        <begin position="112"/>
        <end position="202"/>
    </location>
</feature>
<organism evidence="3 4">
    <name type="scientific">Brevibacillus ruminantium</name>
    <dbReference type="NCBI Taxonomy" id="2950604"/>
    <lineage>
        <taxon>Bacteria</taxon>
        <taxon>Bacillati</taxon>
        <taxon>Bacillota</taxon>
        <taxon>Bacilli</taxon>
        <taxon>Bacillales</taxon>
        <taxon>Paenibacillaceae</taxon>
        <taxon>Brevibacillus</taxon>
    </lineage>
</organism>
<dbReference type="Pfam" id="PF13350">
    <property type="entry name" value="Y_phosphatase3"/>
    <property type="match status" value="1"/>
</dbReference>
<evidence type="ECO:0000256" key="1">
    <source>
        <dbReference type="ARBA" id="ARBA00009580"/>
    </source>
</evidence>
<protein>
    <submittedName>
        <fullName evidence="3">Tyrosine-protein phosphatase</fullName>
    </submittedName>
</protein>
<reference evidence="3" key="1">
    <citation type="submission" date="2022-06" db="EMBL/GenBank/DDBJ databases">
        <title>Genome sequencing of Brevibacillus sp. BB3-R1.</title>
        <authorList>
            <person name="Heo J."/>
            <person name="Lee D."/>
            <person name="Won M."/>
            <person name="Han B.-H."/>
            <person name="Hong S.-B."/>
            <person name="Kwon S.-W."/>
        </authorList>
    </citation>
    <scope>NUCLEOTIDE SEQUENCE</scope>
    <source>
        <strain evidence="3">BB3-R1</strain>
    </source>
</reference>
<dbReference type="InterPro" id="IPR029021">
    <property type="entry name" value="Prot-tyrosine_phosphatase-like"/>
</dbReference>
<proteinExistence type="inferred from homology"/>
<dbReference type="RefSeq" id="WP_251871925.1">
    <property type="nucleotide sequence ID" value="NZ_CP098755.1"/>
</dbReference>
<gene>
    <name evidence="3" type="ORF">NDK47_22245</name>
</gene>
<dbReference type="PROSITE" id="PS50056">
    <property type="entry name" value="TYR_PHOSPHATASE_2"/>
    <property type="match status" value="1"/>
</dbReference>
<keyword evidence="4" id="KW-1185">Reference proteome</keyword>
<sequence>MTMTNRAIAFDGLYNFRDIGGLPTTDGRNMKTGILFRSDELSRLSAGDLGRLQTHQIKVICDLRTQTERKQKPDRVPAHTGIHQVSIPIHHESQEMSRLDFFKLLVSKSNDLNFEHIMKDFYHRMAFERTGQVKEIITLLAEQDHLPALIHCTGGKDRTGYLSALIQLLAGVPYQTVLDDYLFSNDLIQPRMQKIQRYIRWMSLFQISPERMKPLMEVRRDYLEDSLTAVLKEYGTVEDYLMKACGIEENYLLRLRHMLVE</sequence>
<comment type="similarity">
    <text evidence="1">Belongs to the protein-tyrosine phosphatase family.</text>
</comment>
<dbReference type="PANTHER" id="PTHR31126:SF1">
    <property type="entry name" value="TYROSINE SPECIFIC PROTEIN PHOSPHATASES DOMAIN-CONTAINING PROTEIN"/>
    <property type="match status" value="1"/>
</dbReference>
<dbReference type="SUPFAM" id="SSF52799">
    <property type="entry name" value="(Phosphotyrosine protein) phosphatases II"/>
    <property type="match status" value="1"/>
</dbReference>
<dbReference type="InterPro" id="IPR000387">
    <property type="entry name" value="Tyr_Pase_dom"/>
</dbReference>
<dbReference type="InterPro" id="IPR016130">
    <property type="entry name" value="Tyr_Pase_AS"/>
</dbReference>
<evidence type="ECO:0000313" key="3">
    <source>
        <dbReference type="EMBL" id="USG64816.1"/>
    </source>
</evidence>
<dbReference type="InterPro" id="IPR026893">
    <property type="entry name" value="Tyr/Ser_Pase_IphP-type"/>
</dbReference>
<evidence type="ECO:0000259" key="2">
    <source>
        <dbReference type="PROSITE" id="PS50056"/>
    </source>
</evidence>
<dbReference type="Proteomes" id="UP001056500">
    <property type="component" value="Chromosome"/>
</dbReference>
<dbReference type="EMBL" id="CP098755">
    <property type="protein sequence ID" value="USG64816.1"/>
    <property type="molecule type" value="Genomic_DNA"/>
</dbReference>
<accession>A0ABY4WD89</accession>